<keyword evidence="5" id="KW-1185">Reference proteome</keyword>
<dbReference type="InterPro" id="IPR001789">
    <property type="entry name" value="Sig_transdc_resp-reg_receiver"/>
</dbReference>
<keyword evidence="4" id="KW-0238">DNA-binding</keyword>
<evidence type="ECO:0000259" key="3">
    <source>
        <dbReference type="PROSITE" id="PS50930"/>
    </source>
</evidence>
<feature type="domain" description="Response regulatory" evidence="2">
    <location>
        <begin position="2"/>
        <end position="115"/>
    </location>
</feature>
<dbReference type="EMBL" id="JAUKPO010000003">
    <property type="protein sequence ID" value="MDO1446093.1"/>
    <property type="molecule type" value="Genomic_DNA"/>
</dbReference>
<feature type="modified residue" description="4-aspartylphosphate" evidence="1">
    <location>
        <position position="55"/>
    </location>
</feature>
<feature type="domain" description="HTH LytTR-type" evidence="3">
    <location>
        <begin position="191"/>
        <end position="256"/>
    </location>
</feature>
<organism evidence="4 5">
    <name type="scientific">Rhodocytophaga aerolata</name>
    <dbReference type="NCBI Taxonomy" id="455078"/>
    <lineage>
        <taxon>Bacteria</taxon>
        <taxon>Pseudomonadati</taxon>
        <taxon>Bacteroidota</taxon>
        <taxon>Cytophagia</taxon>
        <taxon>Cytophagales</taxon>
        <taxon>Rhodocytophagaceae</taxon>
        <taxon>Rhodocytophaga</taxon>
    </lineage>
</organism>
<dbReference type="InterPro" id="IPR011006">
    <property type="entry name" value="CheY-like_superfamily"/>
</dbReference>
<dbReference type="Pfam" id="PF04397">
    <property type="entry name" value="LytTR"/>
    <property type="match status" value="1"/>
</dbReference>
<accession>A0ABT8R480</accession>
<gene>
    <name evidence="4" type="ORF">Q0590_07515</name>
</gene>
<dbReference type="Gene3D" id="2.40.50.1020">
    <property type="entry name" value="LytTr DNA-binding domain"/>
    <property type="match status" value="1"/>
</dbReference>
<evidence type="ECO:0000259" key="2">
    <source>
        <dbReference type="PROSITE" id="PS50110"/>
    </source>
</evidence>
<evidence type="ECO:0000313" key="5">
    <source>
        <dbReference type="Proteomes" id="UP001168528"/>
    </source>
</evidence>
<evidence type="ECO:0000256" key="1">
    <source>
        <dbReference type="PROSITE-ProRule" id="PRU00169"/>
    </source>
</evidence>
<dbReference type="Gene3D" id="3.40.50.2300">
    <property type="match status" value="1"/>
</dbReference>
<dbReference type="SMART" id="SM00448">
    <property type="entry name" value="REC"/>
    <property type="match status" value="1"/>
</dbReference>
<sequence>MRTVIIEDELLAAKDLQKLIQQLDSTIEVVAILPGLAAARDWFSKQPEPDLLFMDIQLSDGVSFELFTHVKLECPVIFTTAYNEYAIQAFKVNSIDYLLKPIDRTELKVALEKFKKIKQINQPFDLQSHIQSLLQDLTSAQPAKKYKERFMAHYKNTLVPVPAERIAYFIKDELIYLVTYDNQKMIADFHTMDEVEQQLNPAQFFRANRQYIIHLNSVDHIRHGFNGKIIVKLRSPLFNELDISREKAAAFKDWIN</sequence>
<dbReference type="RefSeq" id="WP_302036895.1">
    <property type="nucleotide sequence ID" value="NZ_JAUKPO010000003.1"/>
</dbReference>
<reference evidence="4" key="1">
    <citation type="submission" date="2023-07" db="EMBL/GenBank/DDBJ databases">
        <title>The genome sequence of Rhodocytophaga aerolata KACC 12507.</title>
        <authorList>
            <person name="Zhang X."/>
        </authorList>
    </citation>
    <scope>NUCLEOTIDE SEQUENCE</scope>
    <source>
        <strain evidence="4">KACC 12507</strain>
    </source>
</reference>
<protein>
    <submittedName>
        <fullName evidence="4">LytTR family DNA-binding domain-containing protein</fullName>
    </submittedName>
</protein>
<evidence type="ECO:0000313" key="4">
    <source>
        <dbReference type="EMBL" id="MDO1446093.1"/>
    </source>
</evidence>
<dbReference type="PROSITE" id="PS50110">
    <property type="entry name" value="RESPONSE_REGULATORY"/>
    <property type="match status" value="1"/>
</dbReference>
<dbReference type="PROSITE" id="PS50930">
    <property type="entry name" value="HTH_LYTTR"/>
    <property type="match status" value="1"/>
</dbReference>
<dbReference type="PANTHER" id="PTHR37299">
    <property type="entry name" value="TRANSCRIPTIONAL REGULATOR-RELATED"/>
    <property type="match status" value="1"/>
</dbReference>
<keyword evidence="1" id="KW-0597">Phosphoprotein</keyword>
<proteinExistence type="predicted"/>
<dbReference type="GO" id="GO:0003677">
    <property type="term" value="F:DNA binding"/>
    <property type="evidence" value="ECO:0007669"/>
    <property type="project" value="UniProtKB-KW"/>
</dbReference>
<dbReference type="Proteomes" id="UP001168528">
    <property type="component" value="Unassembled WGS sequence"/>
</dbReference>
<dbReference type="Pfam" id="PF00072">
    <property type="entry name" value="Response_reg"/>
    <property type="match status" value="1"/>
</dbReference>
<dbReference type="InterPro" id="IPR007492">
    <property type="entry name" value="LytTR_DNA-bd_dom"/>
</dbReference>
<name>A0ABT8R480_9BACT</name>
<dbReference type="SUPFAM" id="SSF52172">
    <property type="entry name" value="CheY-like"/>
    <property type="match status" value="1"/>
</dbReference>
<dbReference type="PANTHER" id="PTHR37299:SF1">
    <property type="entry name" value="STAGE 0 SPORULATION PROTEIN A HOMOLOG"/>
    <property type="match status" value="1"/>
</dbReference>
<comment type="caution">
    <text evidence="4">The sequence shown here is derived from an EMBL/GenBank/DDBJ whole genome shotgun (WGS) entry which is preliminary data.</text>
</comment>
<dbReference type="SMART" id="SM00850">
    <property type="entry name" value="LytTR"/>
    <property type="match status" value="1"/>
</dbReference>
<dbReference type="InterPro" id="IPR046947">
    <property type="entry name" value="LytR-like"/>
</dbReference>